<protein>
    <submittedName>
        <fullName evidence="1">Uncharacterized protein</fullName>
    </submittedName>
</protein>
<proteinExistence type="predicted"/>
<evidence type="ECO:0000313" key="2">
    <source>
        <dbReference type="Proteomes" id="UP001162060"/>
    </source>
</evidence>
<gene>
    <name evidence="1" type="ORF">PM001_LOCUS2959</name>
</gene>
<sequence length="84" mass="9468">MTKTPLHDSRSIYFTSTIPHDGRQENGAQIKYKGDLHRLRVYHTLFSLKAMTVPFAETLNPAPGSFVVHCTDMESNCLNVTSQD</sequence>
<dbReference type="Proteomes" id="UP001162060">
    <property type="component" value="Unassembled WGS sequence"/>
</dbReference>
<organism evidence="1 2">
    <name type="scientific">Peronospora matthiolae</name>
    <dbReference type="NCBI Taxonomy" id="2874970"/>
    <lineage>
        <taxon>Eukaryota</taxon>
        <taxon>Sar</taxon>
        <taxon>Stramenopiles</taxon>
        <taxon>Oomycota</taxon>
        <taxon>Peronosporomycetes</taxon>
        <taxon>Peronosporales</taxon>
        <taxon>Peronosporaceae</taxon>
        <taxon>Peronospora</taxon>
    </lineage>
</organism>
<evidence type="ECO:0000313" key="1">
    <source>
        <dbReference type="EMBL" id="CAK7904680.1"/>
    </source>
</evidence>
<comment type="caution">
    <text evidence="1">The sequence shown here is derived from an EMBL/GenBank/DDBJ whole genome shotgun (WGS) entry which is preliminary data.</text>
</comment>
<reference evidence="1" key="1">
    <citation type="submission" date="2024-01" db="EMBL/GenBank/DDBJ databases">
        <authorList>
            <person name="Webb A."/>
        </authorList>
    </citation>
    <scope>NUCLEOTIDE SEQUENCE</scope>
    <source>
        <strain evidence="1">Pm1</strain>
    </source>
</reference>
<accession>A0AAV1T5N9</accession>
<dbReference type="EMBL" id="CAKLBY020000028">
    <property type="protein sequence ID" value="CAK7904680.1"/>
    <property type="molecule type" value="Genomic_DNA"/>
</dbReference>
<name>A0AAV1T5N9_9STRA</name>
<dbReference type="AlphaFoldDB" id="A0AAV1T5N9"/>